<dbReference type="InterPro" id="IPR018060">
    <property type="entry name" value="HTH_AraC"/>
</dbReference>
<reference evidence="6 7" key="1">
    <citation type="submission" date="2014-03" db="EMBL/GenBank/DDBJ databases">
        <title>Bradyrhizobium valentinum sp. nov., isolated from effective nodules of Lupinus mariae-josephae, a lupine endemic of basic-lime soils in Eastern Spain.</title>
        <authorList>
            <person name="Duran D."/>
            <person name="Rey L."/>
            <person name="Navarro A."/>
            <person name="Busquets A."/>
            <person name="Imperial J."/>
            <person name="Ruiz-Argueso T."/>
        </authorList>
    </citation>
    <scope>NUCLEOTIDE SEQUENCE [LARGE SCALE GENOMIC DNA]</scope>
    <source>
        <strain evidence="6 7">Ro19</strain>
    </source>
</reference>
<sequence length="297" mass="33564">MPSNIVTQEDRYLIGLALRSTQVRLIQAGRTIFDGKIPVGALHIAKPPVRSTAHFQSAYDFIYFHIAPSFLDQQPMSPHGYFAHSEPVDRILLRDPLAEQLAKVLSDRVDDEDLAFSLCVGQTLAAHVVRLAPPHSKTNALPKWRLRLVEDYIDRHLHWSIGLADLAKAAGLSRMHFAALFRAATGYRPREYLLQKRVERAKALLGNSDMPLAEIALAVGFSTQAHFSTVFKRMAASTPARWRADYRSETASPLTVLERDRYDIDEHRTEHSEHPRKSPTLGRPDYCSDRFMSAVRS</sequence>
<dbReference type="InterPro" id="IPR009057">
    <property type="entry name" value="Homeodomain-like_sf"/>
</dbReference>
<dbReference type="PANTHER" id="PTHR46796">
    <property type="entry name" value="HTH-TYPE TRANSCRIPTIONAL ACTIVATOR RHAS-RELATED"/>
    <property type="match status" value="1"/>
</dbReference>
<keyword evidence="7" id="KW-1185">Reference proteome</keyword>
<evidence type="ECO:0000256" key="1">
    <source>
        <dbReference type="ARBA" id="ARBA00023015"/>
    </source>
</evidence>
<keyword evidence="1" id="KW-0805">Transcription regulation</keyword>
<dbReference type="PRINTS" id="PR00032">
    <property type="entry name" value="HTHARAC"/>
</dbReference>
<evidence type="ECO:0000313" key="7">
    <source>
        <dbReference type="Proteomes" id="UP000052023"/>
    </source>
</evidence>
<gene>
    <name evidence="6" type="ORF">CQ13_28645</name>
</gene>
<name>A0A0R3MQZ8_9BRAD</name>
<evidence type="ECO:0000313" key="6">
    <source>
        <dbReference type="EMBL" id="KRR22580.1"/>
    </source>
</evidence>
<evidence type="ECO:0000259" key="5">
    <source>
        <dbReference type="PROSITE" id="PS01124"/>
    </source>
</evidence>
<dbReference type="PROSITE" id="PS01124">
    <property type="entry name" value="HTH_ARAC_FAMILY_2"/>
    <property type="match status" value="1"/>
</dbReference>
<protein>
    <recommendedName>
        <fullName evidence="5">HTH araC/xylS-type domain-containing protein</fullName>
    </recommendedName>
</protein>
<comment type="caution">
    <text evidence="6">The sequence shown here is derived from an EMBL/GenBank/DDBJ whole genome shotgun (WGS) entry which is preliminary data.</text>
</comment>
<evidence type="ECO:0000256" key="4">
    <source>
        <dbReference type="SAM" id="MobiDB-lite"/>
    </source>
</evidence>
<proteinExistence type="predicted"/>
<dbReference type="GO" id="GO:0003700">
    <property type="term" value="F:DNA-binding transcription factor activity"/>
    <property type="evidence" value="ECO:0007669"/>
    <property type="project" value="InterPro"/>
</dbReference>
<dbReference type="SUPFAM" id="SSF46689">
    <property type="entry name" value="Homeodomain-like"/>
    <property type="match status" value="2"/>
</dbReference>
<dbReference type="Proteomes" id="UP000052023">
    <property type="component" value="Unassembled WGS sequence"/>
</dbReference>
<evidence type="ECO:0000256" key="3">
    <source>
        <dbReference type="ARBA" id="ARBA00023163"/>
    </source>
</evidence>
<feature type="region of interest" description="Disordered" evidence="4">
    <location>
        <begin position="266"/>
        <end position="285"/>
    </location>
</feature>
<feature type="domain" description="HTH araC/xylS-type" evidence="5">
    <location>
        <begin position="147"/>
        <end position="245"/>
    </location>
</feature>
<organism evidence="6 7">
    <name type="scientific">Bradyrhizobium retamae</name>
    <dbReference type="NCBI Taxonomy" id="1300035"/>
    <lineage>
        <taxon>Bacteria</taxon>
        <taxon>Pseudomonadati</taxon>
        <taxon>Pseudomonadota</taxon>
        <taxon>Alphaproteobacteria</taxon>
        <taxon>Hyphomicrobiales</taxon>
        <taxon>Nitrobacteraceae</taxon>
        <taxon>Bradyrhizobium</taxon>
    </lineage>
</organism>
<dbReference type="Gene3D" id="1.10.10.60">
    <property type="entry name" value="Homeodomain-like"/>
    <property type="match status" value="1"/>
</dbReference>
<dbReference type="Pfam" id="PF12833">
    <property type="entry name" value="HTH_18"/>
    <property type="match status" value="1"/>
</dbReference>
<dbReference type="PANTHER" id="PTHR46796:SF14">
    <property type="entry name" value="TRANSCRIPTIONAL REGULATORY PROTEIN"/>
    <property type="match status" value="1"/>
</dbReference>
<dbReference type="PROSITE" id="PS00041">
    <property type="entry name" value="HTH_ARAC_FAMILY_1"/>
    <property type="match status" value="1"/>
</dbReference>
<dbReference type="AlphaFoldDB" id="A0A0R3MQZ8"/>
<dbReference type="EMBL" id="LLYA01000163">
    <property type="protein sequence ID" value="KRR22580.1"/>
    <property type="molecule type" value="Genomic_DNA"/>
</dbReference>
<keyword evidence="3" id="KW-0804">Transcription</keyword>
<dbReference type="InterPro" id="IPR020449">
    <property type="entry name" value="Tscrpt_reg_AraC-type_HTH"/>
</dbReference>
<dbReference type="SMART" id="SM00342">
    <property type="entry name" value="HTH_ARAC"/>
    <property type="match status" value="1"/>
</dbReference>
<keyword evidence="2" id="KW-0238">DNA-binding</keyword>
<accession>A0A0R3MQZ8</accession>
<dbReference type="GO" id="GO:0043565">
    <property type="term" value="F:sequence-specific DNA binding"/>
    <property type="evidence" value="ECO:0007669"/>
    <property type="project" value="InterPro"/>
</dbReference>
<feature type="compositionally biased region" description="Basic and acidic residues" evidence="4">
    <location>
        <begin position="266"/>
        <end position="276"/>
    </location>
</feature>
<dbReference type="InterPro" id="IPR018062">
    <property type="entry name" value="HTH_AraC-typ_CS"/>
</dbReference>
<dbReference type="InterPro" id="IPR050204">
    <property type="entry name" value="AraC_XylS_family_regulators"/>
</dbReference>
<evidence type="ECO:0000256" key="2">
    <source>
        <dbReference type="ARBA" id="ARBA00023125"/>
    </source>
</evidence>